<dbReference type="PANTHER" id="PTHR40630:SF1">
    <property type="entry name" value="DNA-BINDING PROTEIN"/>
    <property type="match status" value="1"/>
</dbReference>
<proteinExistence type="predicted"/>
<dbReference type="PANTHER" id="PTHR40630">
    <property type="entry name" value="POSSIBLE DNA-BINDING PROTEIN"/>
    <property type="match status" value="1"/>
</dbReference>
<gene>
    <name evidence="1" type="ORF">Pflav_040670</name>
</gene>
<reference evidence="1 2" key="2">
    <citation type="submission" date="2020-03" db="EMBL/GenBank/DDBJ databases">
        <authorList>
            <person name="Ichikawa N."/>
            <person name="Kimura A."/>
            <person name="Kitahashi Y."/>
            <person name="Uohara A."/>
        </authorList>
    </citation>
    <scope>NUCLEOTIDE SEQUENCE [LARGE SCALE GENOMIC DNA]</scope>
    <source>
        <strain evidence="1 2">NBRC 107702</strain>
    </source>
</reference>
<dbReference type="Pfam" id="PF11338">
    <property type="entry name" value="DUF3140"/>
    <property type="match status" value="1"/>
</dbReference>
<name>A0A6F8XV42_9ACTN</name>
<reference evidence="1 2" key="1">
    <citation type="submission" date="2020-03" db="EMBL/GenBank/DDBJ databases">
        <title>Whole genome shotgun sequence of Phytohabitans flavus NBRC 107702.</title>
        <authorList>
            <person name="Komaki H."/>
            <person name="Tamura T."/>
        </authorList>
    </citation>
    <scope>NUCLEOTIDE SEQUENCE [LARGE SCALE GENOMIC DNA]</scope>
    <source>
        <strain evidence="1 2">NBRC 107702</strain>
    </source>
</reference>
<dbReference type="Proteomes" id="UP000502508">
    <property type="component" value="Chromosome"/>
</dbReference>
<evidence type="ECO:0008006" key="3">
    <source>
        <dbReference type="Google" id="ProtNLM"/>
    </source>
</evidence>
<evidence type="ECO:0000313" key="2">
    <source>
        <dbReference type="Proteomes" id="UP000502508"/>
    </source>
</evidence>
<keyword evidence="2" id="KW-1185">Reference proteome</keyword>
<dbReference type="InterPro" id="IPR021487">
    <property type="entry name" value="DUF3140"/>
</dbReference>
<dbReference type="EMBL" id="AP022870">
    <property type="protein sequence ID" value="BCB77657.1"/>
    <property type="molecule type" value="Genomic_DNA"/>
</dbReference>
<dbReference type="RefSeq" id="WP_173037378.1">
    <property type="nucleotide sequence ID" value="NZ_AP022870.1"/>
</dbReference>
<protein>
    <recommendedName>
        <fullName evidence="3">DUF3140 domain-containing protein</fullName>
    </recommendedName>
</protein>
<sequence length="115" mass="13322">MAGRDDPEQERVWQDFHEAVNMSSPQLRDWLIAETALNDTYDPEPGMDVMDLGNRVLQVLGKRRVDLNDADVTLMRDVTDLINRRRSQRPADDVDLAPWRHSLMAVGHDPWRDLT</sequence>
<dbReference type="KEGG" id="pfla:Pflav_040670"/>
<accession>A0A6F8XV42</accession>
<dbReference type="AlphaFoldDB" id="A0A6F8XV42"/>
<organism evidence="1 2">
    <name type="scientific">Phytohabitans flavus</name>
    <dbReference type="NCBI Taxonomy" id="1076124"/>
    <lineage>
        <taxon>Bacteria</taxon>
        <taxon>Bacillati</taxon>
        <taxon>Actinomycetota</taxon>
        <taxon>Actinomycetes</taxon>
        <taxon>Micromonosporales</taxon>
        <taxon>Micromonosporaceae</taxon>
    </lineage>
</organism>
<evidence type="ECO:0000313" key="1">
    <source>
        <dbReference type="EMBL" id="BCB77657.1"/>
    </source>
</evidence>